<reference evidence="2 3" key="1">
    <citation type="submission" date="2016-07" db="EMBL/GenBank/DDBJ databases">
        <title>Draft genome sequence of Prauserella sp. YIM 121212, isolated from alkaline soil.</title>
        <authorList>
            <person name="Ruckert C."/>
            <person name="Albersmeier A."/>
            <person name="Jiang C.-L."/>
            <person name="Jiang Y."/>
            <person name="Kalinowski J."/>
            <person name="Schneider O."/>
            <person name="Winkler A."/>
            <person name="Zotchev S.B."/>
        </authorList>
    </citation>
    <scope>NUCLEOTIDE SEQUENCE [LARGE SCALE GENOMIC DNA]</scope>
    <source>
        <strain evidence="2 3">YIM 121212</strain>
    </source>
</reference>
<proteinExistence type="predicted"/>
<dbReference type="PANTHER" id="PTHR48098:SF1">
    <property type="entry name" value="DIACYLGLYCEROL ACYLTRANSFERASE_MYCOLYLTRANSFERASE AG85A"/>
    <property type="match status" value="1"/>
</dbReference>
<feature type="signal peptide" evidence="1">
    <location>
        <begin position="1"/>
        <end position="23"/>
    </location>
</feature>
<dbReference type="PANTHER" id="PTHR48098">
    <property type="entry name" value="ENTEROCHELIN ESTERASE-RELATED"/>
    <property type="match status" value="1"/>
</dbReference>
<dbReference type="InterPro" id="IPR050583">
    <property type="entry name" value="Mycobacterial_A85_antigen"/>
</dbReference>
<protein>
    <recommendedName>
        <fullName evidence="4">Esterase</fullName>
    </recommendedName>
</protein>
<dbReference type="InterPro" id="IPR000801">
    <property type="entry name" value="Esterase-like"/>
</dbReference>
<gene>
    <name evidence="2" type="ORF">BA062_38630</name>
</gene>
<keyword evidence="3" id="KW-1185">Reference proteome</keyword>
<evidence type="ECO:0000313" key="2">
    <source>
        <dbReference type="EMBL" id="PXY16713.1"/>
    </source>
</evidence>
<organism evidence="2 3">
    <name type="scientific">Prauserella flavalba</name>
    <dbReference type="NCBI Taxonomy" id="1477506"/>
    <lineage>
        <taxon>Bacteria</taxon>
        <taxon>Bacillati</taxon>
        <taxon>Actinomycetota</taxon>
        <taxon>Actinomycetes</taxon>
        <taxon>Pseudonocardiales</taxon>
        <taxon>Pseudonocardiaceae</taxon>
        <taxon>Prauserella</taxon>
    </lineage>
</organism>
<keyword evidence="1" id="KW-0732">Signal</keyword>
<dbReference type="EMBL" id="MASU01000036">
    <property type="protein sequence ID" value="PXY16713.1"/>
    <property type="molecule type" value="Genomic_DNA"/>
</dbReference>
<dbReference type="AlphaFoldDB" id="A0A318L8G9"/>
<evidence type="ECO:0000256" key="1">
    <source>
        <dbReference type="SAM" id="SignalP"/>
    </source>
</evidence>
<evidence type="ECO:0008006" key="4">
    <source>
        <dbReference type="Google" id="ProtNLM"/>
    </source>
</evidence>
<dbReference type="Pfam" id="PF00756">
    <property type="entry name" value="Esterase"/>
    <property type="match status" value="1"/>
</dbReference>
<evidence type="ECO:0000313" key="3">
    <source>
        <dbReference type="Proteomes" id="UP000247892"/>
    </source>
</evidence>
<name>A0A318L8G9_9PSEU</name>
<dbReference type="Proteomes" id="UP000247892">
    <property type="component" value="Unassembled WGS sequence"/>
</dbReference>
<dbReference type="InterPro" id="IPR029058">
    <property type="entry name" value="AB_hydrolase_fold"/>
</dbReference>
<accession>A0A318L8G9</accession>
<feature type="chain" id="PRO_5038555398" description="Esterase" evidence="1">
    <location>
        <begin position="24"/>
        <end position="496"/>
    </location>
</feature>
<dbReference type="GO" id="GO:0016747">
    <property type="term" value="F:acyltransferase activity, transferring groups other than amino-acyl groups"/>
    <property type="evidence" value="ECO:0007669"/>
    <property type="project" value="TreeGrafter"/>
</dbReference>
<dbReference type="Gene3D" id="3.40.50.1820">
    <property type="entry name" value="alpha/beta hydrolase"/>
    <property type="match status" value="1"/>
</dbReference>
<dbReference type="SUPFAM" id="SSF53474">
    <property type="entry name" value="alpha/beta-Hydrolases"/>
    <property type="match status" value="1"/>
</dbReference>
<comment type="caution">
    <text evidence="2">The sequence shown here is derived from an EMBL/GenBank/DDBJ whole genome shotgun (WGS) entry which is preliminary data.</text>
</comment>
<sequence>MTLLGILALLIGNALAGSAAATAEPPLTRPLSAPYAQWDVSVAPFQGNARTLEVDFNSPLMHRRVTNLVYLPDSYAPDGVPSPVLYYLHGTVLQELDNPVLDPVTKQESLLYMVSAGGGYRQTQLMGFQSQLSRARFVVVAPDANPAASWCHNCGWIDGRSHLLPNLPPVTGEQVPGDTFLHQELYPLIEHLFNVRTDRAGRGVSGFSMGGYAAMIQGMKHPDDYAFVGSVSGVYEILTEPRLRAIWEALGYLRDQGYGTGLTEEVWWRNYDPSQLATNLAGTGTKFLLSYGDACLSRAAVGNAAYPPLRNPAAASIEFVLNANNSLGVRDLAAKGIPVQVVTLPGVHGANDHRVYSDYLVAAANDTFTHSVPDPATFSYRTVNPTFSVWGYDVSVHRSADEFLSLDNARRDGTSFTVTGTGQAEGDTPATFAPGSTHQVVLTAGDGSTVTRAVTADGSGRLPVSVDLGPSNLLPQQTLTDALALSSARTVTVRID</sequence>